<sequence>MDDAQGLAQTPRRALVVFSGASDLKWLRWLKPGYRHCFALVQSNGYWVMYNPLSIGTEVEVWPCDYEVYLRTWLAEQGYLVIEQTVRPLYPKPLPWAPYSCVEAVKRVLGLRAPGVLTPWQLYRYIKK</sequence>
<proteinExistence type="predicted"/>
<dbReference type="EMBL" id="MCGG01000021">
    <property type="protein sequence ID" value="OEJ67635.1"/>
    <property type="molecule type" value="Genomic_DNA"/>
</dbReference>
<reference evidence="2" key="1">
    <citation type="submission" date="2016-07" db="EMBL/GenBank/DDBJ databases">
        <authorList>
            <person name="Florea S."/>
            <person name="Webb J.S."/>
            <person name="Jaromczyk J."/>
            <person name="Schardl C.L."/>
        </authorList>
    </citation>
    <scope>NUCLEOTIDE SEQUENCE [LARGE SCALE GENOMIC DNA]</scope>
    <source>
        <strain evidence="2">MV-1</strain>
    </source>
</reference>
<name>A0A1E5Q8F2_9PROT</name>
<dbReference type="STRING" id="28181.BEN30_08800"/>
<gene>
    <name evidence="1" type="ORF">BEN30_08800</name>
</gene>
<evidence type="ECO:0000313" key="2">
    <source>
        <dbReference type="Proteomes" id="UP000095347"/>
    </source>
</evidence>
<keyword evidence="2" id="KW-1185">Reference proteome</keyword>
<dbReference type="AlphaFoldDB" id="A0A1E5Q8F2"/>
<evidence type="ECO:0000313" key="1">
    <source>
        <dbReference type="EMBL" id="OEJ67635.1"/>
    </source>
</evidence>
<comment type="caution">
    <text evidence="1">The sequence shown here is derived from an EMBL/GenBank/DDBJ whole genome shotgun (WGS) entry which is preliminary data.</text>
</comment>
<organism evidence="1 2">
    <name type="scientific">Magnetovibrio blakemorei</name>
    <dbReference type="NCBI Taxonomy" id="28181"/>
    <lineage>
        <taxon>Bacteria</taxon>
        <taxon>Pseudomonadati</taxon>
        <taxon>Pseudomonadota</taxon>
        <taxon>Alphaproteobacteria</taxon>
        <taxon>Rhodospirillales</taxon>
        <taxon>Magnetovibrionaceae</taxon>
        <taxon>Magnetovibrio</taxon>
    </lineage>
</organism>
<protein>
    <submittedName>
        <fullName evidence="1">Uncharacterized protein</fullName>
    </submittedName>
</protein>
<dbReference type="Proteomes" id="UP000095347">
    <property type="component" value="Unassembled WGS sequence"/>
</dbReference>
<accession>A0A1E5Q8F2</accession>